<name>A0A0D0RKW5_PSEFL</name>
<protein>
    <submittedName>
        <fullName evidence="2">D-alanyl-D-alanine carboxypeptidase</fullName>
        <ecNumber evidence="2">3.4.16.4</ecNumber>
    </submittedName>
</protein>
<dbReference type="AlphaFoldDB" id="A0A0D0RKW5"/>
<accession>A0A0D0RKW5</accession>
<dbReference type="Proteomes" id="UP000032210">
    <property type="component" value="Unassembled WGS sequence"/>
</dbReference>
<evidence type="ECO:0000259" key="1">
    <source>
        <dbReference type="Pfam" id="PF00144"/>
    </source>
</evidence>
<comment type="caution">
    <text evidence="2">The sequence shown here is derived from an EMBL/GenBank/DDBJ whole genome shotgun (WGS) entry which is preliminary data.</text>
</comment>
<evidence type="ECO:0000313" key="3">
    <source>
        <dbReference type="Proteomes" id="UP000032210"/>
    </source>
</evidence>
<organism evidence="2 3">
    <name type="scientific">Pseudomonas fluorescens</name>
    <dbReference type="NCBI Taxonomy" id="294"/>
    <lineage>
        <taxon>Bacteria</taxon>
        <taxon>Pseudomonadati</taxon>
        <taxon>Pseudomonadota</taxon>
        <taxon>Gammaproteobacteria</taxon>
        <taxon>Pseudomonadales</taxon>
        <taxon>Pseudomonadaceae</taxon>
        <taxon>Pseudomonas</taxon>
    </lineage>
</organism>
<dbReference type="Pfam" id="PF00144">
    <property type="entry name" value="Beta-lactamase"/>
    <property type="match status" value="1"/>
</dbReference>
<dbReference type="InterPro" id="IPR050491">
    <property type="entry name" value="AmpC-like"/>
</dbReference>
<dbReference type="RefSeq" id="WP_080889114.1">
    <property type="nucleotide sequence ID" value="NZ_JXCQ01000055.1"/>
</dbReference>
<dbReference type="GO" id="GO:0009002">
    <property type="term" value="F:serine-type D-Ala-D-Ala carboxypeptidase activity"/>
    <property type="evidence" value="ECO:0007669"/>
    <property type="project" value="UniProtKB-EC"/>
</dbReference>
<keyword evidence="2" id="KW-0645">Protease</keyword>
<keyword evidence="2" id="KW-0378">Hydrolase</keyword>
<dbReference type="EC" id="3.4.16.4" evidence="2"/>
<proteinExistence type="predicted"/>
<feature type="domain" description="Beta-lactamase-related" evidence="1">
    <location>
        <begin position="14"/>
        <end position="259"/>
    </location>
</feature>
<reference evidence="2 3" key="1">
    <citation type="submission" date="2015-01" db="EMBL/GenBank/DDBJ databases">
        <title>Genome sequence of the beneficial rhizobacterium Pseudomonas fluorescens 2-79.</title>
        <authorList>
            <person name="Thuermer A."/>
            <person name="Daniel R."/>
        </authorList>
    </citation>
    <scope>NUCLEOTIDE SEQUENCE [LARGE SCALE GENOMIC DNA]</scope>
    <source>
        <strain evidence="2 3">2-79</strain>
    </source>
</reference>
<dbReference type="InterPro" id="IPR012338">
    <property type="entry name" value="Beta-lactam/transpept-like"/>
</dbReference>
<keyword evidence="2" id="KW-0121">Carboxypeptidase</keyword>
<dbReference type="PATRIC" id="fig|294.125.peg.4551"/>
<gene>
    <name evidence="2" type="ORF">PFLU3_44400</name>
</gene>
<dbReference type="Gene3D" id="3.40.710.10">
    <property type="entry name" value="DD-peptidase/beta-lactamase superfamily"/>
    <property type="match status" value="1"/>
</dbReference>
<sequence length="298" mass="32499">MLFSLIVNGQSLTSIHSDACVPWWSFTKTVLAATSLSLVQDGLLGLDDKVMGEAFTLRQLLRHEAGLSDYREDTDYQTAVEERQRAWPPAEMLRRINATKLRYEPGTSWYYSNVGYMFIARLIEQATGLTLEKAIITRALAPLGLSGVRIASRPSDLDETYAGNASYYDPAWVYHGLLVGPLSQAALFLDRLLDGHLISHSLLKQMLTIRWLGGPLPGQPWLTPGYGLGVMQSATGGGHILCGHTGSGPGSSVAIYRCAEKNASVCCAISQQGTGRGEIEARVVQCIASNLQRLLSER</sequence>
<dbReference type="PANTHER" id="PTHR46825:SF7">
    <property type="entry name" value="D-ALANYL-D-ALANINE CARBOXYPEPTIDASE"/>
    <property type="match status" value="1"/>
</dbReference>
<dbReference type="InterPro" id="IPR001466">
    <property type="entry name" value="Beta-lactam-related"/>
</dbReference>
<evidence type="ECO:0000313" key="2">
    <source>
        <dbReference type="EMBL" id="KIR20122.1"/>
    </source>
</evidence>
<dbReference type="PANTHER" id="PTHR46825">
    <property type="entry name" value="D-ALANYL-D-ALANINE-CARBOXYPEPTIDASE/ENDOPEPTIDASE AMPH"/>
    <property type="match status" value="1"/>
</dbReference>
<dbReference type="SUPFAM" id="SSF56601">
    <property type="entry name" value="beta-lactamase/transpeptidase-like"/>
    <property type="match status" value="1"/>
</dbReference>
<dbReference type="EMBL" id="JXCQ01000055">
    <property type="protein sequence ID" value="KIR20122.1"/>
    <property type="molecule type" value="Genomic_DNA"/>
</dbReference>